<sequence>MWTEEYQEALYKKQFATLDKAHYVRGLTPWIFYDFRAVRRLNRYQEGFNRKGLIDADRKTRKLAFYVTQNYYKTKD</sequence>
<reference evidence="1" key="1">
    <citation type="submission" date="2019-08" db="EMBL/GenBank/DDBJ databases">
        <authorList>
            <person name="Kucharzyk K."/>
            <person name="Murdoch R.W."/>
            <person name="Higgins S."/>
            <person name="Loffler F."/>
        </authorList>
    </citation>
    <scope>NUCLEOTIDE SEQUENCE</scope>
</reference>
<protein>
    <submittedName>
        <fullName evidence="1">Uncharacterized protein</fullName>
    </submittedName>
</protein>
<dbReference type="InterPro" id="IPR017853">
    <property type="entry name" value="GH"/>
</dbReference>
<dbReference type="Gene3D" id="3.20.20.80">
    <property type="entry name" value="Glycosidases"/>
    <property type="match status" value="1"/>
</dbReference>
<dbReference type="EMBL" id="VSSQ01093995">
    <property type="protein sequence ID" value="MPN38637.1"/>
    <property type="molecule type" value="Genomic_DNA"/>
</dbReference>
<dbReference type="SUPFAM" id="SSF51445">
    <property type="entry name" value="(Trans)glycosidases"/>
    <property type="match status" value="1"/>
</dbReference>
<accession>A0A645HI48</accession>
<proteinExistence type="predicted"/>
<organism evidence="1">
    <name type="scientific">bioreactor metagenome</name>
    <dbReference type="NCBI Taxonomy" id="1076179"/>
    <lineage>
        <taxon>unclassified sequences</taxon>
        <taxon>metagenomes</taxon>
        <taxon>ecological metagenomes</taxon>
    </lineage>
</organism>
<evidence type="ECO:0000313" key="1">
    <source>
        <dbReference type="EMBL" id="MPN38637.1"/>
    </source>
</evidence>
<name>A0A645HI48_9ZZZZ</name>
<gene>
    <name evidence="1" type="ORF">SDC9_186161</name>
</gene>
<dbReference type="AlphaFoldDB" id="A0A645HI48"/>
<comment type="caution">
    <text evidence="1">The sequence shown here is derived from an EMBL/GenBank/DDBJ whole genome shotgun (WGS) entry which is preliminary data.</text>
</comment>